<dbReference type="NCBIfam" id="NF005869">
    <property type="entry name" value="PRK07807.1"/>
    <property type="match status" value="1"/>
</dbReference>
<dbReference type="SMART" id="SM01240">
    <property type="entry name" value="IMPDH"/>
    <property type="match status" value="1"/>
</dbReference>
<dbReference type="InterPro" id="IPR000644">
    <property type="entry name" value="CBS_dom"/>
</dbReference>
<comment type="function">
    <text evidence="6">Involved in the purine-salvage pathway. Catalyzes the NADPH-dependent conversion of GMP to IMP.</text>
</comment>
<proteinExistence type="inferred from homology"/>
<comment type="pathway">
    <text evidence="6">Purine metabolism; IMP biosynthesis via salvage pathway.</text>
</comment>
<feature type="binding site" evidence="6">
    <location>
        <begin position="243"/>
        <end position="245"/>
    </location>
    <ligand>
        <name>NADP(+)</name>
        <dbReference type="ChEBI" id="CHEBI:58349"/>
    </ligand>
</feature>
<feature type="domain" description="CBS" evidence="8">
    <location>
        <begin position="91"/>
        <end position="152"/>
    </location>
</feature>
<dbReference type="Proteomes" id="UP001225598">
    <property type="component" value="Chromosome"/>
</dbReference>
<comment type="cofactor">
    <cofactor evidence="6">
        <name>a monovalent cation</name>
        <dbReference type="ChEBI" id="CHEBI:60242"/>
    </cofactor>
</comment>
<evidence type="ECO:0000256" key="5">
    <source>
        <dbReference type="ARBA" id="ARBA00023122"/>
    </source>
</evidence>
<name>A0ABY8VFE9_9CORY</name>
<feature type="active site" description="Thioimidate intermediate" evidence="6">
    <location>
        <position position="300"/>
    </location>
</feature>
<evidence type="ECO:0000256" key="2">
    <source>
        <dbReference type="ARBA" id="ARBA00022737"/>
    </source>
</evidence>
<gene>
    <name evidence="6" type="primary">guaB1</name>
    <name evidence="9" type="ORF">QP027_09655</name>
</gene>
<dbReference type="Gene3D" id="3.20.20.70">
    <property type="entry name" value="Aldolase class I"/>
    <property type="match status" value="1"/>
</dbReference>
<evidence type="ECO:0000256" key="6">
    <source>
        <dbReference type="HAMAP-Rule" id="MF_02250"/>
    </source>
</evidence>
<dbReference type="PANTHER" id="PTHR43170:SF5">
    <property type="entry name" value="GMP REDUCTASE"/>
    <property type="match status" value="1"/>
</dbReference>
<comment type="catalytic activity">
    <reaction evidence="6">
        <text>IMP + NH4(+) + NADP(+) = GMP + NADPH + 2 H(+)</text>
        <dbReference type="Rhea" id="RHEA:17185"/>
        <dbReference type="ChEBI" id="CHEBI:15378"/>
        <dbReference type="ChEBI" id="CHEBI:28938"/>
        <dbReference type="ChEBI" id="CHEBI:57783"/>
        <dbReference type="ChEBI" id="CHEBI:58053"/>
        <dbReference type="ChEBI" id="CHEBI:58115"/>
        <dbReference type="ChEBI" id="CHEBI:58349"/>
        <dbReference type="EC" id="1.7.1.7"/>
    </reaction>
</comment>
<dbReference type="PIRSF" id="PIRSF000130">
    <property type="entry name" value="IMPDH"/>
    <property type="match status" value="1"/>
</dbReference>
<dbReference type="InterPro" id="IPR050139">
    <property type="entry name" value="GMP_reductase"/>
</dbReference>
<evidence type="ECO:0000256" key="7">
    <source>
        <dbReference type="PROSITE-ProRule" id="PRU00703"/>
    </source>
</evidence>
<dbReference type="InterPro" id="IPR005990">
    <property type="entry name" value="IMP_DH"/>
</dbReference>
<feature type="domain" description="CBS" evidence="8">
    <location>
        <begin position="153"/>
        <end position="209"/>
    </location>
</feature>
<dbReference type="InterPro" id="IPR001093">
    <property type="entry name" value="IMP_DH_GMPRt"/>
</dbReference>
<feature type="binding site" evidence="6">
    <location>
        <begin position="293"/>
        <end position="295"/>
    </location>
    <ligand>
        <name>NADP(+)</name>
        <dbReference type="ChEBI" id="CHEBI:58349"/>
    </ligand>
</feature>
<dbReference type="InterPro" id="IPR005991">
    <property type="entry name" value="GUAB1"/>
</dbReference>
<keyword evidence="10" id="KW-1185">Reference proteome</keyword>
<evidence type="ECO:0000313" key="9">
    <source>
        <dbReference type="EMBL" id="WIM67358.1"/>
    </source>
</evidence>
<evidence type="ECO:0000256" key="1">
    <source>
        <dbReference type="ARBA" id="ARBA00022726"/>
    </source>
</evidence>
<keyword evidence="5 7" id="KW-0129">CBS domain</keyword>
<evidence type="ECO:0000256" key="3">
    <source>
        <dbReference type="ARBA" id="ARBA00022857"/>
    </source>
</evidence>
<dbReference type="Pfam" id="PF00478">
    <property type="entry name" value="IMPDH"/>
    <property type="match status" value="1"/>
</dbReference>
<keyword evidence="4 6" id="KW-0560">Oxidoreductase</keyword>
<keyword evidence="2" id="KW-0677">Repeat</keyword>
<dbReference type="CDD" id="cd02205">
    <property type="entry name" value="CBS_pair_SF"/>
    <property type="match status" value="1"/>
</dbReference>
<evidence type="ECO:0000256" key="4">
    <source>
        <dbReference type="ARBA" id="ARBA00023002"/>
    </source>
</evidence>
<evidence type="ECO:0000313" key="10">
    <source>
        <dbReference type="Proteomes" id="UP001225598"/>
    </source>
</evidence>
<dbReference type="PANTHER" id="PTHR43170">
    <property type="entry name" value="GMP REDUCTASE"/>
    <property type="match status" value="1"/>
</dbReference>
<evidence type="ECO:0000259" key="8">
    <source>
        <dbReference type="PROSITE" id="PS51371"/>
    </source>
</evidence>
<sequence length="475" mass="50526">MRFLNDTRPPYELTYSDVFMVPNHSEVGSRMSVDLSTSDGTGTTIPLVVSNMTAVAGRRMAETMARRGGIAIIPQDVPADIIAETIAKVKASHPVYDTPITVKPHHTIGYTRNLIHKRAHGAAVVVDGEHPIGIITDRDMFGADNFSQVRDLMSTDLMTLPDGIAPREAFTALRDAGRKIAPVTSTDGSLVGLLTRESAVRSTIYEPALDDDGRLRVGAAIGINADIEDSVEKLRDADVLVVDTAHGHQQGMMEAIKRVRDVGVDVPVVAGNVVTAEGTRALIEAGADIVKVGVGPGAMCTTRMQTGVGRPQFSAVLECAEAARELGSHVWADGGVRDPRDVALALAAGASNVMIGSWFAGTFESPGDLHMESDGRMYKESFGMASRRAVTSRNAATEAFERARRTMFEEGISTARIYLGEHGGVEKLLDDITSGVRSSFTYAGAGSIAEFQERAVVGVQSSAGFAEGMPRATRG</sequence>
<dbReference type="Pfam" id="PF00571">
    <property type="entry name" value="CBS"/>
    <property type="match status" value="2"/>
</dbReference>
<comment type="similarity">
    <text evidence="6">Belongs to the IMPDH/GMPR family. GuaB1 subfamily.</text>
</comment>
<dbReference type="EMBL" id="CP126969">
    <property type="protein sequence ID" value="WIM67358.1"/>
    <property type="molecule type" value="Genomic_DNA"/>
</dbReference>
<dbReference type="HAMAP" id="MF_02250">
    <property type="entry name" value="GMPR_GuaB1"/>
    <property type="match status" value="1"/>
</dbReference>
<dbReference type="SMART" id="SM00116">
    <property type="entry name" value="CBS"/>
    <property type="match status" value="2"/>
</dbReference>
<dbReference type="SUPFAM" id="SSF54631">
    <property type="entry name" value="CBS-domain pair"/>
    <property type="match status" value="1"/>
</dbReference>
<protein>
    <recommendedName>
        <fullName evidence="6">GMP reductase</fullName>
        <ecNumber evidence="6">1.7.1.7</ecNumber>
    </recommendedName>
    <alternativeName>
        <fullName evidence="6">Guanosine 5'-monophosphate reductase</fullName>
        <shortName evidence="6">GMPR</shortName>
    </alternativeName>
</protein>
<organism evidence="9 10">
    <name type="scientific">Corynebacterium breve</name>
    <dbReference type="NCBI Taxonomy" id="3049799"/>
    <lineage>
        <taxon>Bacteria</taxon>
        <taxon>Bacillati</taxon>
        <taxon>Actinomycetota</taxon>
        <taxon>Actinomycetes</taxon>
        <taxon>Mycobacteriales</taxon>
        <taxon>Corynebacteriaceae</taxon>
        <taxon>Corynebacterium</taxon>
    </lineage>
</organism>
<keyword evidence="3 6" id="KW-0521">NADP</keyword>
<dbReference type="InterPro" id="IPR046342">
    <property type="entry name" value="CBS_dom_sf"/>
</dbReference>
<reference evidence="9 10" key="1">
    <citation type="submission" date="2023-05" db="EMBL/GenBank/DDBJ databases">
        <title>Corynebacterium suedekumii sp. nov. and Corynebacterium breve sp. nov. isolated from raw cow's milk.</title>
        <authorList>
            <person name="Baer M.K."/>
            <person name="Mehl L."/>
            <person name="Hellmuth R."/>
            <person name="Marke G."/>
            <person name="Lipski A."/>
        </authorList>
    </citation>
    <scope>NUCLEOTIDE SEQUENCE [LARGE SCALE GENOMIC DNA]</scope>
    <source>
        <strain evidence="9 10">R4</strain>
    </source>
</reference>
<keyword evidence="1 6" id="KW-0660">Purine salvage</keyword>
<accession>A0ABY8VFE9</accession>
<dbReference type="SUPFAM" id="SSF51412">
    <property type="entry name" value="Inosine monophosphate dehydrogenase (IMPDH)"/>
    <property type="match status" value="1"/>
</dbReference>
<dbReference type="CDD" id="cd00381">
    <property type="entry name" value="IMPDH"/>
    <property type="match status" value="1"/>
</dbReference>
<dbReference type="InterPro" id="IPR013785">
    <property type="entry name" value="Aldolase_TIM"/>
</dbReference>
<dbReference type="NCBIfam" id="TIGR01303">
    <property type="entry name" value="IMP_DH_rel_1"/>
    <property type="match status" value="1"/>
</dbReference>
<dbReference type="EC" id="1.7.1.7" evidence="6"/>
<dbReference type="RefSeq" id="WP_284824398.1">
    <property type="nucleotide sequence ID" value="NZ_CP126969.1"/>
</dbReference>
<dbReference type="PROSITE" id="PS51371">
    <property type="entry name" value="CBS"/>
    <property type="match status" value="2"/>
</dbReference>